<gene>
    <name evidence="3" type="ORF">FSB_LOCUS709</name>
</gene>
<dbReference type="GO" id="GO:0009507">
    <property type="term" value="C:chloroplast"/>
    <property type="evidence" value="ECO:0007669"/>
    <property type="project" value="TreeGrafter"/>
</dbReference>
<accession>A0A2N9E1Q7</accession>
<dbReference type="InterPro" id="IPR045853">
    <property type="entry name" value="Pep_chain_release_fac_I_sf"/>
</dbReference>
<evidence type="ECO:0000256" key="1">
    <source>
        <dbReference type="ARBA" id="ARBA00010835"/>
    </source>
</evidence>
<dbReference type="EMBL" id="OIVN01000026">
    <property type="protein sequence ID" value="SPC72827.1"/>
    <property type="molecule type" value="Genomic_DNA"/>
</dbReference>
<name>A0A2N9E1Q7_FAGSY</name>
<dbReference type="PANTHER" id="PTHR43804:SF6">
    <property type="entry name" value="CLASS I PEPTIDE CHAIN RELEASE FACTOR"/>
    <property type="match status" value="1"/>
</dbReference>
<sequence length="291" mass="32447">MEGVKNPEHVRQWRPIELFWVGLVREAYGLEGERARKSKDRHLGKLAERKGSKVVSRKMGSELVWRWCVGLRCNMAAASSFYLIRTPSQLRITTRRSSTWKLGQSSSNNKCGKEYLEMTEQELMKECEMGTFKASGPGGQHRNKRETAVRLKHLPTGLIAQAVEDRSQHMNRSSALARLRTLLALHVRNSVDVEAYSPPPELLRILPLKSTLRTSDSGPQIGHNNPKFLLGMQALLDVIFAVNGSVSEAAKLVGLSTGALSRLILSDDSLRMAVNDLRTRFEASQVGLLGC</sequence>
<dbReference type="SUPFAM" id="SSF75620">
    <property type="entry name" value="Release factor"/>
    <property type="match status" value="1"/>
</dbReference>
<dbReference type="Pfam" id="PF00472">
    <property type="entry name" value="RF-1"/>
    <property type="match status" value="1"/>
</dbReference>
<dbReference type="AlphaFoldDB" id="A0A2N9E1Q7"/>
<organism evidence="3">
    <name type="scientific">Fagus sylvatica</name>
    <name type="common">Beechnut</name>
    <dbReference type="NCBI Taxonomy" id="28930"/>
    <lineage>
        <taxon>Eukaryota</taxon>
        <taxon>Viridiplantae</taxon>
        <taxon>Streptophyta</taxon>
        <taxon>Embryophyta</taxon>
        <taxon>Tracheophyta</taxon>
        <taxon>Spermatophyta</taxon>
        <taxon>Magnoliopsida</taxon>
        <taxon>eudicotyledons</taxon>
        <taxon>Gunneridae</taxon>
        <taxon>Pentapetalae</taxon>
        <taxon>rosids</taxon>
        <taxon>fabids</taxon>
        <taxon>Fagales</taxon>
        <taxon>Fagaceae</taxon>
        <taxon>Fagus</taxon>
    </lineage>
</organism>
<dbReference type="PANTHER" id="PTHR43804">
    <property type="entry name" value="LD18447P"/>
    <property type="match status" value="1"/>
</dbReference>
<dbReference type="GO" id="GO:0003747">
    <property type="term" value="F:translation release factor activity"/>
    <property type="evidence" value="ECO:0007669"/>
    <property type="project" value="InterPro"/>
</dbReference>
<proteinExistence type="inferred from homology"/>
<reference evidence="3" key="1">
    <citation type="submission" date="2018-02" db="EMBL/GenBank/DDBJ databases">
        <authorList>
            <person name="Cohen D.B."/>
            <person name="Kent A.D."/>
        </authorList>
    </citation>
    <scope>NUCLEOTIDE SEQUENCE</scope>
</reference>
<evidence type="ECO:0000259" key="2">
    <source>
        <dbReference type="Pfam" id="PF00472"/>
    </source>
</evidence>
<evidence type="ECO:0000313" key="3">
    <source>
        <dbReference type="EMBL" id="SPC72827.1"/>
    </source>
</evidence>
<comment type="similarity">
    <text evidence="1">Belongs to the prokaryotic/mitochondrial release factor family.</text>
</comment>
<dbReference type="Gene3D" id="3.30.160.20">
    <property type="match status" value="1"/>
</dbReference>
<dbReference type="InterPro" id="IPR050057">
    <property type="entry name" value="Prokaryotic/Mito_RF"/>
</dbReference>
<protein>
    <recommendedName>
        <fullName evidence="2">Prokaryotic-type class I peptide chain release factors domain-containing protein</fullName>
    </recommendedName>
</protein>
<dbReference type="InterPro" id="IPR000352">
    <property type="entry name" value="Pep_chain_release_fac_I"/>
</dbReference>
<feature type="domain" description="Prokaryotic-type class I peptide chain release factors" evidence="2">
    <location>
        <begin position="124"/>
        <end position="185"/>
    </location>
</feature>